<dbReference type="InterPro" id="IPR041304">
    <property type="entry name" value="AbiTii"/>
</dbReference>
<gene>
    <name evidence="2" type="ORF">O9X88_03780</name>
</gene>
<protein>
    <recommendedName>
        <fullName evidence="1">AbiTii domain-containing protein</fullName>
    </recommendedName>
</protein>
<organism evidence="2 3">
    <name type="scientific">Agrobacterium salinitolerans</name>
    <dbReference type="NCBI Taxonomy" id="1183413"/>
    <lineage>
        <taxon>Bacteria</taxon>
        <taxon>Pseudomonadati</taxon>
        <taxon>Pseudomonadota</taxon>
        <taxon>Alphaproteobacteria</taxon>
        <taxon>Hyphomicrobiales</taxon>
        <taxon>Rhizobiaceae</taxon>
        <taxon>Rhizobium/Agrobacterium group</taxon>
        <taxon>Agrobacterium</taxon>
    </lineage>
</organism>
<evidence type="ECO:0000313" key="2">
    <source>
        <dbReference type="EMBL" id="MCZ7936653.1"/>
    </source>
</evidence>
<dbReference type="Proteomes" id="UP001151018">
    <property type="component" value="Unassembled WGS sequence"/>
</dbReference>
<comment type="caution">
    <text evidence="2">The sequence shown here is derived from an EMBL/GenBank/DDBJ whole genome shotgun (WGS) entry which is preliminary data.</text>
</comment>
<proteinExistence type="predicted"/>
<feature type="domain" description="AbiTii" evidence="1">
    <location>
        <begin position="3"/>
        <end position="190"/>
    </location>
</feature>
<evidence type="ECO:0000313" key="3">
    <source>
        <dbReference type="Proteomes" id="UP001151018"/>
    </source>
</evidence>
<dbReference type="RefSeq" id="WP_269834619.1">
    <property type="nucleotide sequence ID" value="NZ_JAPZLR010000002.1"/>
</dbReference>
<reference evidence="2" key="1">
    <citation type="submission" date="2022-12" db="EMBL/GenBank/DDBJ databases">
        <title>Draft genome sequences of 22 rhizogenic Agrobacterium biovar 1 strains, the causative agent of hairy root disease.</title>
        <authorList>
            <person name="Kim N."/>
            <person name="Vargas P."/>
            <person name="Rediers H."/>
        </authorList>
    </citation>
    <scope>NUCLEOTIDE SEQUENCE</scope>
    <source>
        <strain evidence="2">ST15.13.006</strain>
    </source>
</reference>
<name>A0A9X3QXY3_9HYPH</name>
<dbReference type="AlphaFoldDB" id="A0A9X3QXY3"/>
<dbReference type="EMBL" id="JAPZLR010000002">
    <property type="protein sequence ID" value="MCZ7936653.1"/>
    <property type="molecule type" value="Genomic_DNA"/>
</dbReference>
<sequence length="303" mass="33185">MGLLAEIQNDALNDATPVATMLRKVLVLASYLDSDVLEEWVTHELNGYPSTVDLPSYRLLQMNFKVSGGNGFQNIEGAPLSSRSVIHATKIKDIDVLKFREAIGTIDPETLKASEYISVNLMNYAHFLYEKVIEPSYAVHNFWGALAPHQIIGVVEAVRNRVLEFVLALRKTYPIADEVNGLTPPNPEMTKAVTNIYYNTIHGNVGVAGEANNSTVNFVVNQGSINDLRQQLIQHRVDEADIIDLEAALAAEPTIEADKRFGPRVAAWMGKMVGKAASGAWDVSVNVGSTLLSTLLLGYYGID</sequence>
<accession>A0A9X3QXY3</accession>
<dbReference type="Pfam" id="PF18864">
    <property type="entry name" value="AbiTii"/>
    <property type="match status" value="1"/>
</dbReference>
<evidence type="ECO:0000259" key="1">
    <source>
        <dbReference type="Pfam" id="PF18864"/>
    </source>
</evidence>